<accession>A0A915K9X6</accession>
<dbReference type="Proteomes" id="UP000887565">
    <property type="component" value="Unplaced"/>
</dbReference>
<sequence>MGIPGRGPWVIKWAGGAHVPSVSRYDPTTLMSPVVFSVVN</sequence>
<evidence type="ECO:0000313" key="1">
    <source>
        <dbReference type="Proteomes" id="UP000887565"/>
    </source>
</evidence>
<name>A0A915K9X6_ROMCU</name>
<protein>
    <submittedName>
        <fullName evidence="2">Uncharacterized protein</fullName>
    </submittedName>
</protein>
<proteinExistence type="predicted"/>
<evidence type="ECO:0000313" key="2">
    <source>
        <dbReference type="WBParaSite" id="nRc.2.0.1.t35497-RA"/>
    </source>
</evidence>
<organism evidence="1 2">
    <name type="scientific">Romanomermis culicivorax</name>
    <name type="common">Nematode worm</name>
    <dbReference type="NCBI Taxonomy" id="13658"/>
    <lineage>
        <taxon>Eukaryota</taxon>
        <taxon>Metazoa</taxon>
        <taxon>Ecdysozoa</taxon>
        <taxon>Nematoda</taxon>
        <taxon>Enoplea</taxon>
        <taxon>Dorylaimia</taxon>
        <taxon>Mermithida</taxon>
        <taxon>Mermithoidea</taxon>
        <taxon>Mermithidae</taxon>
        <taxon>Romanomermis</taxon>
    </lineage>
</organism>
<dbReference type="AlphaFoldDB" id="A0A915K9X6"/>
<keyword evidence="1" id="KW-1185">Reference proteome</keyword>
<reference evidence="2" key="1">
    <citation type="submission" date="2022-11" db="UniProtKB">
        <authorList>
            <consortium name="WormBaseParasite"/>
        </authorList>
    </citation>
    <scope>IDENTIFICATION</scope>
</reference>
<dbReference type="WBParaSite" id="nRc.2.0.1.t35497-RA">
    <property type="protein sequence ID" value="nRc.2.0.1.t35497-RA"/>
    <property type="gene ID" value="nRc.2.0.1.g35497"/>
</dbReference>